<feature type="domain" description="TRASH" evidence="4">
    <location>
        <begin position="154"/>
        <end position="188"/>
    </location>
</feature>
<feature type="domain" description="TRASH" evidence="4">
    <location>
        <begin position="715"/>
        <end position="751"/>
    </location>
</feature>
<dbReference type="InterPro" id="IPR057926">
    <property type="entry name" value="QRICH1_dom"/>
</dbReference>
<feature type="non-terminal residue" evidence="5">
    <location>
        <position position="906"/>
    </location>
</feature>
<dbReference type="PANTHER" id="PTHR45736">
    <property type="entry name" value="ZINC FINGER MYM-TYPE PROTEIN"/>
    <property type="match status" value="1"/>
</dbReference>
<dbReference type="InterPro" id="IPR036280">
    <property type="entry name" value="Multihaem_cyt_sf"/>
</dbReference>
<dbReference type="PANTHER" id="PTHR45736:SF1">
    <property type="entry name" value="WITHOUT CHILDREN, ISOFORM B"/>
    <property type="match status" value="1"/>
</dbReference>
<keyword evidence="3" id="KW-0832">Ubl conjugation</keyword>
<gene>
    <name evidence="5" type="ORF">BDFB_004880</name>
</gene>
<dbReference type="Proteomes" id="UP000292052">
    <property type="component" value="Unassembled WGS sequence"/>
</dbReference>
<evidence type="ECO:0000259" key="4">
    <source>
        <dbReference type="SMART" id="SM00746"/>
    </source>
</evidence>
<keyword evidence="6" id="KW-1185">Reference proteome</keyword>
<accession>A0A482V1M8</accession>
<proteinExistence type="predicted"/>
<dbReference type="AlphaFoldDB" id="A0A482V1M8"/>
<feature type="domain" description="TRASH" evidence="4">
    <location>
        <begin position="112"/>
        <end position="151"/>
    </location>
</feature>
<dbReference type="InterPro" id="IPR051284">
    <property type="entry name" value="ZnF_MYMT-QRICH1"/>
</dbReference>
<dbReference type="EMBL" id="QDEB01132992">
    <property type="protein sequence ID" value="RZB38882.1"/>
    <property type="molecule type" value="Genomic_DNA"/>
</dbReference>
<evidence type="ECO:0000313" key="6">
    <source>
        <dbReference type="Proteomes" id="UP000292052"/>
    </source>
</evidence>
<dbReference type="OrthoDB" id="6765781at2759"/>
<keyword evidence="2" id="KW-0597">Phosphoprotein</keyword>
<sequence>NKAQEPDTNGKFVITKCSVEELHVCFQCKIRPLRTELVTENQCTELHRPPNRPPVRETLQRLPVHQQHRLQSHLARDGFLQRRLLTYSLQSCFSSTDSPVSVKRQRELGPVCLNCTTAVSLEALGRFSARFGGDIRQFCSSSCLIQHKNKFKSCSYCLQDVSRKFLQIFSGSERFCSQRCEDDFRRLKKGPPVANVEDVACSVCHQVGPSLLKYEAYGSPPSDFCSEKCLGNYFAMYNVETAKCCNCCKFTPKEYLKQHTVFHKCLLYVFCSPICRNLFINDNREVVDCPRCGVKKFTRDTVKKFQSLATVEASLCFYCYCFKPEMFSFPTSDGGNQYFCSIECLDAFIHNKANTNPPIVTGDQENNLLELDVDELNVSLGRFVQEVKSPDGTEYTTDTIYYLCLGIQKYLIDNGRNDNIFQDSEYQYFNSCLDRLTSTFQLPLELSSFKIEENHLWETRQLGIYSPRVLTFTLIFFFTKYFKLLFCSSSINGGISVQHQQELGSVCLCCIKAVPLEALGKFCARFGGDIRPFCSISCLIQHRRRFNPCAYCLQDLSRKPRHVLKGSDRFCTHQCLQSFSSIKEGPLVANVEAIACRICHQVGQFLLKYVSDGFPPSDFCSEKCFEDYSSKYNVDSAKCCYCLKFTPKQYLKQYTVFHKCMLYIFCSAICRNLFIHNHNDMVQCSRCNIRKFSRDTVKKIQNSATTEACSLSSLCNYCQYYKPQMFSFPKSDGNNHYFCSLVCLEAFTHNAVTELLGLDADEFNVSLGQFVQEVGSPHGMEYAIDTIYYLCLGLQKYLMEIGRKDNIFHDSEYQYFHKCLDRLASTFQIPPELSSFKVEENHLWETKQLGTYSPQVLTFTLIFFFAKYFKLLTVQNHLELSLKQIAEEFMGRDCTPEMITVKLSSF</sequence>
<dbReference type="STRING" id="1661398.A0A482V1M8"/>
<dbReference type="SUPFAM" id="SSF48695">
    <property type="entry name" value="Multiheme cytochromes"/>
    <property type="match status" value="1"/>
</dbReference>
<dbReference type="InterPro" id="IPR021893">
    <property type="entry name" value="ZMYM2-like_C"/>
</dbReference>
<organism evidence="5 6">
    <name type="scientific">Asbolus verrucosus</name>
    <name type="common">Desert ironclad beetle</name>
    <dbReference type="NCBI Taxonomy" id="1661398"/>
    <lineage>
        <taxon>Eukaryota</taxon>
        <taxon>Metazoa</taxon>
        <taxon>Ecdysozoa</taxon>
        <taxon>Arthropoda</taxon>
        <taxon>Hexapoda</taxon>
        <taxon>Insecta</taxon>
        <taxon>Pterygota</taxon>
        <taxon>Neoptera</taxon>
        <taxon>Endopterygota</taxon>
        <taxon>Coleoptera</taxon>
        <taxon>Polyphaga</taxon>
        <taxon>Cucujiformia</taxon>
        <taxon>Tenebrionidae</taxon>
        <taxon>Pimeliinae</taxon>
        <taxon>Asbolus</taxon>
    </lineage>
</organism>
<dbReference type="SMART" id="SM00746">
    <property type="entry name" value="TRASH"/>
    <property type="match status" value="8"/>
</dbReference>
<protein>
    <submittedName>
        <fullName evidence="5">DUF3504 domain containing protein</fullName>
    </submittedName>
</protein>
<feature type="domain" description="TRASH" evidence="4">
    <location>
        <begin position="245"/>
        <end position="283"/>
    </location>
</feature>
<feature type="domain" description="TRASH" evidence="4">
    <location>
        <begin position="507"/>
        <end position="546"/>
    </location>
</feature>
<evidence type="ECO:0000256" key="2">
    <source>
        <dbReference type="ARBA" id="ARBA00022553"/>
    </source>
</evidence>
<feature type="non-terminal residue" evidence="5">
    <location>
        <position position="1"/>
    </location>
</feature>
<evidence type="ECO:0000313" key="5">
    <source>
        <dbReference type="EMBL" id="RZB38882.1"/>
    </source>
</evidence>
<feature type="domain" description="TRASH" evidence="4">
    <location>
        <begin position="549"/>
        <end position="583"/>
    </location>
</feature>
<dbReference type="Pfam" id="PF25561">
    <property type="entry name" value="QRICH1"/>
    <property type="match status" value="2"/>
</dbReference>
<feature type="domain" description="TRASH" evidence="4">
    <location>
        <begin position="316"/>
        <end position="352"/>
    </location>
</feature>
<evidence type="ECO:0000256" key="3">
    <source>
        <dbReference type="ARBA" id="ARBA00022843"/>
    </source>
</evidence>
<name>A0A482V1M8_ASBVE</name>
<keyword evidence="1" id="KW-1017">Isopeptide bond</keyword>
<dbReference type="Pfam" id="PF12012">
    <property type="entry name" value="DUF3504"/>
    <property type="match status" value="2"/>
</dbReference>
<comment type="caution">
    <text evidence="5">The sequence shown here is derived from an EMBL/GenBank/DDBJ whole genome shotgun (WGS) entry which is preliminary data.</text>
</comment>
<reference evidence="5 6" key="1">
    <citation type="submission" date="2017-03" db="EMBL/GenBank/DDBJ databases">
        <title>Genome of the blue death feigning beetle - Asbolus verrucosus.</title>
        <authorList>
            <person name="Rider S.D."/>
        </authorList>
    </citation>
    <scope>NUCLEOTIDE SEQUENCE [LARGE SCALE GENOMIC DNA]</scope>
    <source>
        <strain evidence="5">Butters</strain>
        <tissue evidence="5">Head and leg muscle</tissue>
    </source>
</reference>
<dbReference type="InterPro" id="IPR011017">
    <property type="entry name" value="TRASH_dom"/>
</dbReference>
<evidence type="ECO:0000256" key="1">
    <source>
        <dbReference type="ARBA" id="ARBA00022499"/>
    </source>
</evidence>
<feature type="domain" description="TRASH" evidence="4">
    <location>
        <begin position="201"/>
        <end position="237"/>
    </location>
</feature>